<gene>
    <name evidence="1" type="ORF">BDY19DRAFT_889821</name>
</gene>
<sequence>MRDEPDNAPTPPGTAPTKKKRRGDKKSAAQLRIATLNMKGRGDLREGSPNGKWLMINQIMRERKLAVLAVQETHLEQSHVDDIHRLFGKRIQIFHSEPASGASNSKGVAFVINKERLHIEGISAESVVPGRAQLLTLKWHKKVLLRILNVYAPNNIDENAQFWEDLEEEWNNNDRPLPHIMMGDFNVVEDAIDRFPSRTDSPRATDSLQSLYSTLGLVDGWRERYPTTKSYTYMQKNCKAMSRLDRIYLTETHMQAATEWNKSTIECLNTDHLMVSVSISDREIPFIGKGRWTIPKAVLLDSSFLKDLKKEGSKLMDQLKGITPETRSSSRNAQTLFNAFKHEIIIPKAHDLAKKMIPKIIRNIAKLEKQREGIVKKAQEGKERATAKKIARIQNRIRSLEAKRFSKARSTVARNDWAFGEQINSQWIKNN</sequence>
<keyword evidence="1" id="KW-0255">Endonuclease</keyword>
<proteinExistence type="predicted"/>
<comment type="caution">
    <text evidence="1">The sequence shown here is derived from an EMBL/GenBank/DDBJ whole genome shotgun (WGS) entry which is preliminary data.</text>
</comment>
<reference evidence="1" key="1">
    <citation type="journal article" date="2021" name="Environ. Microbiol.">
        <title>Gene family expansions and transcriptome signatures uncover fungal adaptations to wood decay.</title>
        <authorList>
            <person name="Hage H."/>
            <person name="Miyauchi S."/>
            <person name="Viragh M."/>
            <person name="Drula E."/>
            <person name="Min B."/>
            <person name="Chaduli D."/>
            <person name="Navarro D."/>
            <person name="Favel A."/>
            <person name="Norest M."/>
            <person name="Lesage-Meessen L."/>
            <person name="Balint B."/>
            <person name="Merenyi Z."/>
            <person name="de Eugenio L."/>
            <person name="Morin E."/>
            <person name="Martinez A.T."/>
            <person name="Baldrian P."/>
            <person name="Stursova M."/>
            <person name="Martinez M.J."/>
            <person name="Novotny C."/>
            <person name="Magnuson J.K."/>
            <person name="Spatafora J.W."/>
            <person name="Maurice S."/>
            <person name="Pangilinan J."/>
            <person name="Andreopoulos W."/>
            <person name="LaButti K."/>
            <person name="Hundley H."/>
            <person name="Na H."/>
            <person name="Kuo A."/>
            <person name="Barry K."/>
            <person name="Lipzen A."/>
            <person name="Henrissat B."/>
            <person name="Riley R."/>
            <person name="Ahrendt S."/>
            <person name="Nagy L.G."/>
            <person name="Grigoriev I.V."/>
            <person name="Martin F."/>
            <person name="Rosso M.N."/>
        </authorList>
    </citation>
    <scope>NUCLEOTIDE SEQUENCE</scope>
    <source>
        <strain evidence="1">CBS 384.51</strain>
    </source>
</reference>
<dbReference type="Proteomes" id="UP001055072">
    <property type="component" value="Unassembled WGS sequence"/>
</dbReference>
<feature type="non-terminal residue" evidence="1">
    <location>
        <position position="431"/>
    </location>
</feature>
<keyword evidence="2" id="KW-1185">Reference proteome</keyword>
<accession>A0ACB8U3W8</accession>
<organism evidence="1 2">
    <name type="scientific">Irpex rosettiformis</name>
    <dbReference type="NCBI Taxonomy" id="378272"/>
    <lineage>
        <taxon>Eukaryota</taxon>
        <taxon>Fungi</taxon>
        <taxon>Dikarya</taxon>
        <taxon>Basidiomycota</taxon>
        <taxon>Agaricomycotina</taxon>
        <taxon>Agaricomycetes</taxon>
        <taxon>Polyporales</taxon>
        <taxon>Irpicaceae</taxon>
        <taxon>Irpex</taxon>
    </lineage>
</organism>
<dbReference type="EMBL" id="MU274911">
    <property type="protein sequence ID" value="KAI0089038.1"/>
    <property type="molecule type" value="Genomic_DNA"/>
</dbReference>
<keyword evidence="1" id="KW-0378">Hydrolase</keyword>
<evidence type="ECO:0000313" key="1">
    <source>
        <dbReference type="EMBL" id="KAI0089038.1"/>
    </source>
</evidence>
<protein>
    <submittedName>
        <fullName evidence="1">Endonuclease/exonuclease/phosphatase</fullName>
    </submittedName>
</protein>
<name>A0ACB8U3W8_9APHY</name>
<evidence type="ECO:0000313" key="2">
    <source>
        <dbReference type="Proteomes" id="UP001055072"/>
    </source>
</evidence>
<keyword evidence="1" id="KW-0540">Nuclease</keyword>